<sequence>MTEAVSAIREMDTAIQRHQTLLNELGIAMSHTSETAISIAEFDANEKKLKDMEETMKLYVELSVNIKRHMETAESVKAAINRQREIHIVKPFEDHLNKLNKKDAAKEAESHPKLIDYQKKIWKAQYPNKPFPGEDDDLIITNDEIDINCPITKKQLVKPMRNMACGHHYEQSAIEEYLKSMRKHRQIDCPVAGCSKTVSKTSLEYDKSMEREVKKRAMSQRPDSEDEEEYTQI</sequence>
<dbReference type="GO" id="GO:0008270">
    <property type="term" value="F:zinc ion binding"/>
    <property type="evidence" value="ECO:0007669"/>
    <property type="project" value="UniProtKB-KW"/>
</dbReference>
<comment type="subcellular location">
    <subcellularLocation>
        <location evidence="1">Nucleus</location>
    </subcellularLocation>
</comment>
<evidence type="ECO:0000256" key="11">
    <source>
        <dbReference type="SAM" id="MobiDB-lite"/>
    </source>
</evidence>
<dbReference type="InterPro" id="IPR013083">
    <property type="entry name" value="Znf_RING/FYVE/PHD"/>
</dbReference>
<feature type="region of interest" description="Disordered" evidence="11">
    <location>
        <begin position="205"/>
        <end position="233"/>
    </location>
</feature>
<dbReference type="GO" id="GO:0005634">
    <property type="term" value="C:nucleus"/>
    <property type="evidence" value="ECO:0007669"/>
    <property type="project" value="UniProtKB-SubCell"/>
</dbReference>
<dbReference type="SUPFAM" id="SSF57850">
    <property type="entry name" value="RING/U-box"/>
    <property type="match status" value="1"/>
</dbReference>
<keyword evidence="6 10" id="KW-0863">Zinc-finger</keyword>
<dbReference type="STRING" id="1890364.A0A2P6NN17"/>
<evidence type="ECO:0000313" key="14">
    <source>
        <dbReference type="Proteomes" id="UP000241769"/>
    </source>
</evidence>
<organism evidence="13 14">
    <name type="scientific">Planoprotostelium fungivorum</name>
    <dbReference type="NCBI Taxonomy" id="1890364"/>
    <lineage>
        <taxon>Eukaryota</taxon>
        <taxon>Amoebozoa</taxon>
        <taxon>Evosea</taxon>
        <taxon>Variosea</taxon>
        <taxon>Cavosteliida</taxon>
        <taxon>Cavosteliaceae</taxon>
        <taxon>Planoprotostelium</taxon>
    </lineage>
</organism>
<dbReference type="FunCoup" id="A0A2P6NN17">
    <property type="interactions" value="2"/>
</dbReference>
<keyword evidence="5" id="KW-0479">Metal-binding</keyword>
<dbReference type="InterPro" id="IPR026846">
    <property type="entry name" value="Nse2(Mms21)"/>
</dbReference>
<evidence type="ECO:0000256" key="6">
    <source>
        <dbReference type="ARBA" id="ARBA00022771"/>
    </source>
</evidence>
<dbReference type="GO" id="GO:0000724">
    <property type="term" value="P:double-strand break repair via homologous recombination"/>
    <property type="evidence" value="ECO:0007669"/>
    <property type="project" value="InterPro"/>
</dbReference>
<feature type="compositionally biased region" description="Basic and acidic residues" evidence="11">
    <location>
        <begin position="205"/>
        <end position="215"/>
    </location>
</feature>
<dbReference type="GO" id="GO:0016925">
    <property type="term" value="P:protein sumoylation"/>
    <property type="evidence" value="ECO:0007669"/>
    <property type="project" value="UniProtKB-UniPathway"/>
</dbReference>
<evidence type="ECO:0000256" key="2">
    <source>
        <dbReference type="ARBA" id="ARBA00004718"/>
    </source>
</evidence>
<keyword evidence="14" id="KW-1185">Reference proteome</keyword>
<dbReference type="PROSITE" id="PS51044">
    <property type="entry name" value="ZF_SP_RING"/>
    <property type="match status" value="1"/>
</dbReference>
<dbReference type="GO" id="GO:0061665">
    <property type="term" value="F:SUMO ligase activity"/>
    <property type="evidence" value="ECO:0007669"/>
    <property type="project" value="TreeGrafter"/>
</dbReference>
<evidence type="ECO:0000256" key="4">
    <source>
        <dbReference type="ARBA" id="ARBA00022679"/>
    </source>
</evidence>
<dbReference type="InterPro" id="IPR004181">
    <property type="entry name" value="Znf_MIZ"/>
</dbReference>
<evidence type="ECO:0000256" key="8">
    <source>
        <dbReference type="ARBA" id="ARBA00022833"/>
    </source>
</evidence>
<name>A0A2P6NN17_9EUKA</name>
<keyword evidence="9" id="KW-0539">Nucleus</keyword>
<dbReference type="PANTHER" id="PTHR21330">
    <property type="entry name" value="E3 SUMO-PROTEIN LIGASE NSE2"/>
    <property type="match status" value="1"/>
</dbReference>
<dbReference type="PANTHER" id="PTHR21330:SF1">
    <property type="entry name" value="E3 SUMO-PROTEIN LIGASE NSE2"/>
    <property type="match status" value="1"/>
</dbReference>
<dbReference type="AlphaFoldDB" id="A0A2P6NN17"/>
<dbReference type="OrthoDB" id="26899at2759"/>
<evidence type="ECO:0000256" key="5">
    <source>
        <dbReference type="ARBA" id="ARBA00022723"/>
    </source>
</evidence>
<dbReference type="Pfam" id="PF11789">
    <property type="entry name" value="zf-Nse"/>
    <property type="match status" value="1"/>
</dbReference>
<reference evidence="13 14" key="1">
    <citation type="journal article" date="2018" name="Genome Biol. Evol.">
        <title>Multiple Roots of Fruiting Body Formation in Amoebozoa.</title>
        <authorList>
            <person name="Hillmann F."/>
            <person name="Forbes G."/>
            <person name="Novohradska S."/>
            <person name="Ferling I."/>
            <person name="Riege K."/>
            <person name="Groth M."/>
            <person name="Westermann M."/>
            <person name="Marz M."/>
            <person name="Spaller T."/>
            <person name="Winckler T."/>
            <person name="Schaap P."/>
            <person name="Glockner G."/>
        </authorList>
    </citation>
    <scope>NUCLEOTIDE SEQUENCE [LARGE SCALE GENOMIC DNA]</scope>
    <source>
        <strain evidence="13 14">Jena</strain>
    </source>
</reference>
<evidence type="ECO:0000256" key="3">
    <source>
        <dbReference type="ARBA" id="ARBA00008212"/>
    </source>
</evidence>
<feature type="compositionally biased region" description="Acidic residues" evidence="11">
    <location>
        <begin position="224"/>
        <end position="233"/>
    </location>
</feature>
<comment type="pathway">
    <text evidence="2">Protein modification; protein sumoylation.</text>
</comment>
<dbReference type="EMBL" id="MDYQ01000047">
    <property type="protein sequence ID" value="PRP85329.1"/>
    <property type="molecule type" value="Genomic_DNA"/>
</dbReference>
<dbReference type="Gene3D" id="3.30.40.10">
    <property type="entry name" value="Zinc/RING finger domain, C3HC4 (zinc finger)"/>
    <property type="match status" value="1"/>
</dbReference>
<dbReference type="InParanoid" id="A0A2P6NN17"/>
<evidence type="ECO:0000256" key="1">
    <source>
        <dbReference type="ARBA" id="ARBA00004123"/>
    </source>
</evidence>
<comment type="caution">
    <text evidence="13">The sequence shown here is derived from an EMBL/GenBank/DDBJ whole genome shotgun (WGS) entry which is preliminary data.</text>
</comment>
<evidence type="ECO:0000313" key="13">
    <source>
        <dbReference type="EMBL" id="PRP85329.1"/>
    </source>
</evidence>
<feature type="domain" description="SP-RING-type" evidence="12">
    <location>
        <begin position="134"/>
        <end position="223"/>
    </location>
</feature>
<proteinExistence type="inferred from homology"/>
<protein>
    <recommendedName>
        <fullName evidence="12">SP-RING-type domain-containing protein</fullName>
    </recommendedName>
</protein>
<gene>
    <name evidence="13" type="ORF">PROFUN_06931</name>
</gene>
<keyword evidence="8" id="KW-0862">Zinc</keyword>
<comment type="similarity">
    <text evidence="3">Belongs to the NSE2 family.</text>
</comment>
<dbReference type="UniPathway" id="UPA00886"/>
<accession>A0A2P6NN17</accession>
<keyword evidence="4" id="KW-0808">Transferase</keyword>
<evidence type="ECO:0000256" key="10">
    <source>
        <dbReference type="PROSITE-ProRule" id="PRU00452"/>
    </source>
</evidence>
<dbReference type="Proteomes" id="UP000241769">
    <property type="component" value="Unassembled WGS sequence"/>
</dbReference>
<dbReference type="CDD" id="cd16651">
    <property type="entry name" value="SPL-RING_NSE2"/>
    <property type="match status" value="1"/>
</dbReference>
<evidence type="ECO:0000256" key="7">
    <source>
        <dbReference type="ARBA" id="ARBA00022786"/>
    </source>
</evidence>
<evidence type="ECO:0000259" key="12">
    <source>
        <dbReference type="PROSITE" id="PS51044"/>
    </source>
</evidence>
<evidence type="ECO:0000256" key="9">
    <source>
        <dbReference type="ARBA" id="ARBA00023242"/>
    </source>
</evidence>
<dbReference type="GO" id="GO:0030915">
    <property type="term" value="C:Smc5-Smc6 complex"/>
    <property type="evidence" value="ECO:0007669"/>
    <property type="project" value="InterPro"/>
</dbReference>
<keyword evidence="7" id="KW-0833">Ubl conjugation pathway</keyword>